<dbReference type="EC" id="3.2.1.3" evidence="2"/>
<dbReference type="GO" id="GO:0004339">
    <property type="term" value="F:glucan 1,4-alpha-glucosidase activity"/>
    <property type="evidence" value="ECO:0007669"/>
    <property type="project" value="UniProtKB-EC"/>
</dbReference>
<dbReference type="AlphaFoldDB" id="A0A6J4QY74"/>
<sequence>MLGRPQPGPATGRGIHAKGTRTALEKAREEAREAIESEDYDEEHGVFTPTFGGKELDASLLLLPKIDFVDYKDERMVRTMDANLDDDGLLKWYCSEEEGPFLACSFWLVECLANQGRIDEAQEAFDRTLSNQQRPRPLFGDVRHEKRRDAGELPARIDPPLAYCRRPRPGRASGAILRALQVNGTAPREVAKESS</sequence>
<feature type="region of interest" description="Disordered" evidence="1">
    <location>
        <begin position="1"/>
        <end position="40"/>
    </location>
</feature>
<dbReference type="GO" id="GO:0005975">
    <property type="term" value="P:carbohydrate metabolic process"/>
    <property type="evidence" value="ECO:0007669"/>
    <property type="project" value="InterPro"/>
</dbReference>
<dbReference type="Gene3D" id="1.50.10.10">
    <property type="match status" value="1"/>
</dbReference>
<keyword evidence="2" id="KW-0378">Hydrolase</keyword>
<dbReference type="EMBL" id="CADCVG010000085">
    <property type="protein sequence ID" value="CAA9458779.1"/>
    <property type="molecule type" value="Genomic_DNA"/>
</dbReference>
<keyword evidence="2" id="KW-0326">Glycosidase</keyword>
<dbReference type="InterPro" id="IPR008928">
    <property type="entry name" value="6-hairpin_glycosidase_sf"/>
</dbReference>
<name>A0A6J4QY74_9ACTN</name>
<dbReference type="InterPro" id="IPR012341">
    <property type="entry name" value="6hp_glycosidase-like_sf"/>
</dbReference>
<evidence type="ECO:0000313" key="2">
    <source>
        <dbReference type="EMBL" id="CAA9458779.1"/>
    </source>
</evidence>
<proteinExistence type="predicted"/>
<protein>
    <submittedName>
        <fullName evidence="2">Glucoamylase</fullName>
        <ecNumber evidence="2">3.2.1.3</ecNumber>
    </submittedName>
</protein>
<evidence type="ECO:0000256" key="1">
    <source>
        <dbReference type="SAM" id="MobiDB-lite"/>
    </source>
</evidence>
<gene>
    <name evidence="2" type="ORF">AVDCRST_MAG14-1962</name>
</gene>
<accession>A0A6J4QY74</accession>
<feature type="compositionally biased region" description="Basic and acidic residues" evidence="1">
    <location>
        <begin position="23"/>
        <end position="35"/>
    </location>
</feature>
<dbReference type="SUPFAM" id="SSF48208">
    <property type="entry name" value="Six-hairpin glycosidases"/>
    <property type="match status" value="1"/>
</dbReference>
<reference evidence="2" key="1">
    <citation type="submission" date="2020-02" db="EMBL/GenBank/DDBJ databases">
        <authorList>
            <person name="Meier V. D."/>
        </authorList>
    </citation>
    <scope>NUCLEOTIDE SEQUENCE</scope>
    <source>
        <strain evidence="2">AVDCRST_MAG14</strain>
    </source>
</reference>
<organism evidence="2">
    <name type="scientific">uncultured Rubrobacteraceae bacterium</name>
    <dbReference type="NCBI Taxonomy" id="349277"/>
    <lineage>
        <taxon>Bacteria</taxon>
        <taxon>Bacillati</taxon>
        <taxon>Actinomycetota</taxon>
        <taxon>Rubrobacteria</taxon>
        <taxon>Rubrobacterales</taxon>
        <taxon>Rubrobacteraceae</taxon>
        <taxon>environmental samples</taxon>
    </lineage>
</organism>